<evidence type="ECO:0000256" key="1">
    <source>
        <dbReference type="ARBA" id="ARBA00004196"/>
    </source>
</evidence>
<dbReference type="InterPro" id="IPR025997">
    <property type="entry name" value="SBP_2_dom"/>
</dbReference>
<comment type="caution">
    <text evidence="6">The sequence shown here is derived from an EMBL/GenBank/DDBJ whole genome shotgun (WGS) entry which is preliminary data.</text>
</comment>
<gene>
    <name evidence="6" type="ORF">GCM10009836_34780</name>
</gene>
<organism evidence="6 7">
    <name type="scientific">Pseudonocardia ailaonensis</name>
    <dbReference type="NCBI Taxonomy" id="367279"/>
    <lineage>
        <taxon>Bacteria</taxon>
        <taxon>Bacillati</taxon>
        <taxon>Actinomycetota</taxon>
        <taxon>Actinomycetes</taxon>
        <taxon>Pseudonocardiales</taxon>
        <taxon>Pseudonocardiaceae</taxon>
        <taxon>Pseudonocardia</taxon>
    </lineage>
</organism>
<comment type="similarity">
    <text evidence="2">Belongs to the bacterial solute-binding protein 2 family.</text>
</comment>
<accession>A0ABN2N465</accession>
<evidence type="ECO:0000313" key="7">
    <source>
        <dbReference type="Proteomes" id="UP001500449"/>
    </source>
</evidence>
<dbReference type="InterPro" id="IPR028082">
    <property type="entry name" value="Peripla_BP_I"/>
</dbReference>
<name>A0ABN2N465_9PSEU</name>
<dbReference type="Gene3D" id="3.40.50.2300">
    <property type="match status" value="2"/>
</dbReference>
<keyword evidence="7" id="KW-1185">Reference proteome</keyword>
<evidence type="ECO:0000256" key="2">
    <source>
        <dbReference type="ARBA" id="ARBA00007639"/>
    </source>
</evidence>
<reference evidence="6 7" key="1">
    <citation type="journal article" date="2019" name="Int. J. Syst. Evol. Microbiol.">
        <title>The Global Catalogue of Microorganisms (GCM) 10K type strain sequencing project: providing services to taxonomists for standard genome sequencing and annotation.</title>
        <authorList>
            <consortium name="The Broad Institute Genomics Platform"/>
            <consortium name="The Broad Institute Genome Sequencing Center for Infectious Disease"/>
            <person name="Wu L."/>
            <person name="Ma J."/>
        </authorList>
    </citation>
    <scope>NUCLEOTIDE SEQUENCE [LARGE SCALE GENOMIC DNA]</scope>
    <source>
        <strain evidence="6 7">JCM 16009</strain>
    </source>
</reference>
<dbReference type="SUPFAM" id="SSF53822">
    <property type="entry name" value="Periplasmic binding protein-like I"/>
    <property type="match status" value="1"/>
</dbReference>
<sequence length="381" mass="39701">MFHARTHRQTVAALVGGLAMALALTACGGSGATTGSSGPTGDTAALATTAKAAADKLLTRPTELKLGQKISKPIPTDKKLVTVNCGFEACTILDGLTGDAAKSLGWAVEEIQTDGSAQQISNAWQQAIRGGASAIVQAGAVRSQIEPYIKQAQQAGIQVILTATDEAAGNGVLAVLQDKQQSAVQGTYAGIWVANDALQTNQPSADTVYVNIPDFTILPPIEAAYKQSLLQYCPGCKVDELNIGISTIQQAPDLVVSYLRSHPSVKYVVFSARNIFDAVPPAMKAAGLTSVKTADSGAPGSTSLNQLRSGLTSMNVAYPVYNLAYATVDVLARHFAGVSDSEPPAPYEIPGWALTKDNAPSDNVFPIVANTVAQYKALWGK</sequence>
<dbReference type="Proteomes" id="UP001500449">
    <property type="component" value="Unassembled WGS sequence"/>
</dbReference>
<dbReference type="PROSITE" id="PS51257">
    <property type="entry name" value="PROKAR_LIPOPROTEIN"/>
    <property type="match status" value="1"/>
</dbReference>
<dbReference type="PANTHER" id="PTHR46847:SF1">
    <property type="entry name" value="D-ALLOSE-BINDING PERIPLASMIC PROTEIN-RELATED"/>
    <property type="match status" value="1"/>
</dbReference>
<proteinExistence type="inferred from homology"/>
<dbReference type="EMBL" id="BAAAQK010000009">
    <property type="protein sequence ID" value="GAA1851813.1"/>
    <property type="molecule type" value="Genomic_DNA"/>
</dbReference>
<keyword evidence="3 4" id="KW-0732">Signal</keyword>
<evidence type="ECO:0000313" key="6">
    <source>
        <dbReference type="EMBL" id="GAA1851813.1"/>
    </source>
</evidence>
<evidence type="ECO:0000256" key="4">
    <source>
        <dbReference type="SAM" id="SignalP"/>
    </source>
</evidence>
<feature type="chain" id="PRO_5045239483" description="Periplasmic binding protein domain-containing protein" evidence="4">
    <location>
        <begin position="29"/>
        <end position="381"/>
    </location>
</feature>
<evidence type="ECO:0000256" key="3">
    <source>
        <dbReference type="ARBA" id="ARBA00022729"/>
    </source>
</evidence>
<evidence type="ECO:0000259" key="5">
    <source>
        <dbReference type="Pfam" id="PF13407"/>
    </source>
</evidence>
<feature type="signal peptide" evidence="4">
    <location>
        <begin position="1"/>
        <end position="28"/>
    </location>
</feature>
<dbReference type="Pfam" id="PF13407">
    <property type="entry name" value="Peripla_BP_4"/>
    <property type="match status" value="1"/>
</dbReference>
<feature type="domain" description="Periplasmic binding protein" evidence="5">
    <location>
        <begin position="99"/>
        <end position="337"/>
    </location>
</feature>
<protein>
    <recommendedName>
        <fullName evidence="5">Periplasmic binding protein domain-containing protein</fullName>
    </recommendedName>
</protein>
<dbReference type="PANTHER" id="PTHR46847">
    <property type="entry name" value="D-ALLOSE-BINDING PERIPLASMIC PROTEIN-RELATED"/>
    <property type="match status" value="1"/>
</dbReference>
<comment type="subcellular location">
    <subcellularLocation>
        <location evidence="1">Cell envelope</location>
    </subcellularLocation>
</comment>